<name>A0A1M4TBZ3_9SPHI</name>
<dbReference type="Pfam" id="PF00106">
    <property type="entry name" value="adh_short"/>
    <property type="match status" value="1"/>
</dbReference>
<dbReference type="InterPro" id="IPR036291">
    <property type="entry name" value="NAD(P)-bd_dom_sf"/>
</dbReference>
<evidence type="ECO:0000313" key="2">
    <source>
        <dbReference type="EMBL" id="SHE41973.1"/>
    </source>
</evidence>
<organism evidence="2 3">
    <name type="scientific">Pedobacter caeni</name>
    <dbReference type="NCBI Taxonomy" id="288992"/>
    <lineage>
        <taxon>Bacteria</taxon>
        <taxon>Pseudomonadati</taxon>
        <taxon>Bacteroidota</taxon>
        <taxon>Sphingobacteriia</taxon>
        <taxon>Sphingobacteriales</taxon>
        <taxon>Sphingobacteriaceae</taxon>
        <taxon>Pedobacter</taxon>
    </lineage>
</organism>
<reference evidence="3" key="1">
    <citation type="submission" date="2016-11" db="EMBL/GenBank/DDBJ databases">
        <authorList>
            <person name="Varghese N."/>
            <person name="Submissions S."/>
        </authorList>
    </citation>
    <scope>NUCLEOTIDE SEQUENCE [LARGE SCALE GENOMIC DNA]</scope>
    <source>
        <strain evidence="3">DSM 16990</strain>
    </source>
</reference>
<evidence type="ECO:0000256" key="1">
    <source>
        <dbReference type="ARBA" id="ARBA00006484"/>
    </source>
</evidence>
<gene>
    <name evidence="2" type="ORF">SAMN04488522_101148</name>
</gene>
<accession>A0A1M4TBZ3</accession>
<dbReference type="PANTHER" id="PTHR42879">
    <property type="entry name" value="3-OXOACYL-(ACYL-CARRIER-PROTEIN) REDUCTASE"/>
    <property type="match status" value="1"/>
</dbReference>
<proteinExistence type="inferred from homology"/>
<dbReference type="CDD" id="cd05233">
    <property type="entry name" value="SDR_c"/>
    <property type="match status" value="1"/>
</dbReference>
<dbReference type="PANTHER" id="PTHR42879:SF6">
    <property type="entry name" value="NADPH-DEPENDENT REDUCTASE BACG"/>
    <property type="match status" value="1"/>
</dbReference>
<dbReference type="AlphaFoldDB" id="A0A1M4TBZ3"/>
<dbReference type="STRING" id="288992.SAMN04488522_101148"/>
<dbReference type="InterPro" id="IPR002347">
    <property type="entry name" value="SDR_fam"/>
</dbReference>
<dbReference type="InterPro" id="IPR050259">
    <property type="entry name" value="SDR"/>
</dbReference>
<dbReference type="SUPFAM" id="SSF51735">
    <property type="entry name" value="NAD(P)-binding Rossmann-fold domains"/>
    <property type="match status" value="1"/>
</dbReference>
<dbReference type="EMBL" id="FQUQ01000001">
    <property type="protein sequence ID" value="SHE41973.1"/>
    <property type="molecule type" value="Genomic_DNA"/>
</dbReference>
<keyword evidence="3" id="KW-1185">Reference proteome</keyword>
<evidence type="ECO:0000313" key="3">
    <source>
        <dbReference type="Proteomes" id="UP000184287"/>
    </source>
</evidence>
<dbReference type="RefSeq" id="WP_073226145.1">
    <property type="nucleotide sequence ID" value="NZ_FQUQ01000001.1"/>
</dbReference>
<dbReference type="OrthoDB" id="9804774at2"/>
<dbReference type="PRINTS" id="PR00081">
    <property type="entry name" value="GDHRDH"/>
</dbReference>
<protein>
    <submittedName>
        <fullName evidence="2">3-oxoacyl-[acyl-carrier protein] reductase</fullName>
    </submittedName>
</protein>
<dbReference type="Gene3D" id="3.40.50.720">
    <property type="entry name" value="NAD(P)-binding Rossmann-like Domain"/>
    <property type="match status" value="1"/>
</dbReference>
<comment type="similarity">
    <text evidence="1">Belongs to the short-chain dehydrogenases/reductases (SDR) family.</text>
</comment>
<dbReference type="Proteomes" id="UP000184287">
    <property type="component" value="Unassembled WGS sequence"/>
</dbReference>
<sequence>MNKKTAIITGAAAGIGKGIASVFARKCYDLILVDRNPSRLDDVKEDFLKLNPTLNIQTLATDLSTPHGRETLFGQAPVADVLVNNVGYYENVDFFELEDADWQKMLNLNFMIGMQLSKFYLRKMLDKGSGRLIFISSESALNPDVEKIHYCVAKTMLLSLSRNLAELTRNTAVTVNCVLPGPALTAGTEKFITSRYHPDLQEAEKQFMASRPTSIIGRLVRPEEIGNAVAFLADENSGAINGSNIRVEGGIVTSII</sequence>